<accession>A0AAW3YTE8</accession>
<dbReference type="EMBL" id="JACXBF010000162">
    <property type="protein sequence ID" value="MBD2800301.1"/>
    <property type="molecule type" value="Genomic_DNA"/>
</dbReference>
<evidence type="ECO:0008006" key="3">
    <source>
        <dbReference type="Google" id="ProtNLM"/>
    </source>
</evidence>
<evidence type="ECO:0000313" key="2">
    <source>
        <dbReference type="EMBL" id="MBD2800301.1"/>
    </source>
</evidence>
<gene>
    <name evidence="2" type="ORF">ID854_07480</name>
</gene>
<feature type="coiled-coil region" evidence="1">
    <location>
        <begin position="29"/>
        <end position="66"/>
    </location>
</feature>
<protein>
    <recommendedName>
        <fullName evidence="3">Chromosome partitioning protein ParA</fullName>
    </recommendedName>
</protein>
<dbReference type="AlphaFoldDB" id="A0AAW3YTE8"/>
<dbReference type="RefSeq" id="WP_323868729.1">
    <property type="nucleotide sequence ID" value="NZ_JACXBF010000162.1"/>
</dbReference>
<organism evidence="2">
    <name type="scientific">Xenorhabdus szentirmaii</name>
    <dbReference type="NCBI Taxonomy" id="290112"/>
    <lineage>
        <taxon>Bacteria</taxon>
        <taxon>Pseudomonadati</taxon>
        <taxon>Pseudomonadota</taxon>
        <taxon>Gammaproteobacteria</taxon>
        <taxon>Enterobacterales</taxon>
        <taxon>Morganellaceae</taxon>
        <taxon>Xenorhabdus</taxon>
    </lineage>
</organism>
<comment type="caution">
    <text evidence="2">The sequence shown here is derived from an EMBL/GenBank/DDBJ whole genome shotgun (WGS) entry which is preliminary data.</text>
</comment>
<reference evidence="2" key="2">
    <citation type="journal article" date="2024" name="Toxins">
        <title>Genome Sequence Analysis of Native Xenorhabdus Strains Isolated from Entomopathogenic Nematodes in Argentina.</title>
        <authorList>
            <person name="Palma L."/>
            <person name="Frizzo L."/>
            <person name="Kaiser S."/>
            <person name="Berry C."/>
            <person name="Caballero P."/>
            <person name="Bode H.B."/>
            <person name="Del Valle E.E."/>
        </authorList>
    </citation>
    <scope>NUCLEOTIDE SEQUENCE</scope>
    <source>
        <strain evidence="2">M</strain>
    </source>
</reference>
<evidence type="ECO:0000256" key="1">
    <source>
        <dbReference type="SAM" id="Coils"/>
    </source>
</evidence>
<dbReference type="Proteomes" id="UP001193920">
    <property type="component" value="Unassembled WGS sequence"/>
</dbReference>
<proteinExistence type="predicted"/>
<sequence length="274" mass="31593">MNDFSDHTNHDATEKYHMFESREKILEILPQLYDEKQFLNDKINTIKEELRQYKTLSLELNSMMREVRGELTLKDIIKSEASKEVEFTFEEQIKSFHEKIGAKTVALESLIKKQNEFTDKKRTKNINDEFKLFLALAQNKLGIGSPIIAPLIQYGKITKSKTGSRGPRSIFAYHYALLKTMEKYSTVSMLPIVIDSPKQQDLDKEGTEKLIALCTEDLGANNQVIIGAVSLESNMRGYHQIELTEKYSLLNSNAYDQAYKEIMPLYERGLLYSN</sequence>
<name>A0AAW3YTE8_9GAMM</name>
<reference evidence="2" key="1">
    <citation type="submission" date="2020-09" db="EMBL/GenBank/DDBJ databases">
        <authorList>
            <person name="Palma L."/>
            <person name="Caballero P."/>
            <person name="Berry C."/>
            <person name="Del Valle E."/>
        </authorList>
    </citation>
    <scope>NUCLEOTIDE SEQUENCE</scope>
    <source>
        <strain evidence="2">M</strain>
    </source>
</reference>
<keyword evidence="1" id="KW-0175">Coiled coil</keyword>